<feature type="domain" description="PAS" evidence="26">
    <location>
        <begin position="282"/>
        <end position="327"/>
    </location>
</feature>
<dbReference type="KEGG" id="rsb:RS694_17280"/>
<dbReference type="GO" id="GO:0006355">
    <property type="term" value="P:regulation of DNA-templated transcription"/>
    <property type="evidence" value="ECO:0007669"/>
    <property type="project" value="InterPro"/>
</dbReference>
<dbReference type="PROSITE" id="PS50112">
    <property type="entry name" value="PAS"/>
    <property type="match status" value="1"/>
</dbReference>
<evidence type="ECO:0000313" key="30">
    <source>
        <dbReference type="Proteomes" id="UP000186110"/>
    </source>
</evidence>
<evidence type="ECO:0000259" key="26">
    <source>
        <dbReference type="PROSITE" id="PS50112"/>
    </source>
</evidence>
<dbReference type="InterPro" id="IPR036890">
    <property type="entry name" value="HATPase_C_sf"/>
</dbReference>
<evidence type="ECO:0000256" key="8">
    <source>
        <dbReference type="ARBA" id="ARBA00022729"/>
    </source>
</evidence>
<dbReference type="Pfam" id="PF02518">
    <property type="entry name" value="HATPase_c"/>
    <property type="match status" value="1"/>
</dbReference>
<feature type="domain" description="Response regulatory" evidence="25">
    <location>
        <begin position="814"/>
        <end position="930"/>
    </location>
</feature>
<evidence type="ECO:0000256" key="16">
    <source>
        <dbReference type="ARBA" id="ARBA00058004"/>
    </source>
</evidence>
<evidence type="ECO:0000256" key="22">
    <source>
        <dbReference type="SAM" id="MobiDB-lite"/>
    </source>
</evidence>
<feature type="modified residue" description="4-aspartylphosphate" evidence="21">
    <location>
        <position position="719"/>
    </location>
</feature>
<evidence type="ECO:0000256" key="19">
    <source>
        <dbReference type="ARBA" id="ARBA00070152"/>
    </source>
</evidence>
<dbReference type="Pfam" id="PF00672">
    <property type="entry name" value="HAMP"/>
    <property type="match status" value="1"/>
</dbReference>
<dbReference type="InterPro" id="IPR013767">
    <property type="entry name" value="PAS_fold"/>
</dbReference>
<evidence type="ECO:0000256" key="17">
    <source>
        <dbReference type="ARBA" id="ARBA00064003"/>
    </source>
</evidence>
<feature type="compositionally biased region" description="Low complexity" evidence="22">
    <location>
        <begin position="940"/>
        <end position="956"/>
    </location>
</feature>
<dbReference type="Gene3D" id="3.40.50.2300">
    <property type="match status" value="2"/>
</dbReference>
<comment type="subcellular location">
    <subcellularLocation>
        <location evidence="2">Cell membrane</location>
        <topology evidence="2">Multi-pass membrane protein</topology>
    </subcellularLocation>
</comment>
<dbReference type="GO" id="GO:0005524">
    <property type="term" value="F:ATP binding"/>
    <property type="evidence" value="ECO:0007669"/>
    <property type="project" value="UniProtKB-KW"/>
</dbReference>
<feature type="region of interest" description="Disordered" evidence="22">
    <location>
        <begin position="940"/>
        <end position="959"/>
    </location>
</feature>
<dbReference type="InterPro" id="IPR011006">
    <property type="entry name" value="CheY-like_superfamily"/>
</dbReference>
<keyword evidence="5 21" id="KW-0597">Phosphoprotein</keyword>
<evidence type="ECO:0000256" key="23">
    <source>
        <dbReference type="SAM" id="Phobius"/>
    </source>
</evidence>
<dbReference type="SMART" id="SM00448">
    <property type="entry name" value="REC"/>
    <property type="match status" value="2"/>
</dbReference>
<evidence type="ECO:0000256" key="10">
    <source>
        <dbReference type="ARBA" id="ARBA00022777"/>
    </source>
</evidence>
<feature type="modified residue" description="Phosphohistidine" evidence="20">
    <location>
        <position position="1013"/>
    </location>
</feature>
<evidence type="ECO:0000256" key="18">
    <source>
        <dbReference type="ARBA" id="ARBA00068150"/>
    </source>
</evidence>
<dbReference type="PANTHER" id="PTHR45339:SF1">
    <property type="entry name" value="HYBRID SIGNAL TRANSDUCTION HISTIDINE KINASE J"/>
    <property type="match status" value="1"/>
</dbReference>
<evidence type="ECO:0000256" key="5">
    <source>
        <dbReference type="ARBA" id="ARBA00022553"/>
    </source>
</evidence>
<dbReference type="InterPro" id="IPR000014">
    <property type="entry name" value="PAS"/>
</dbReference>
<dbReference type="InterPro" id="IPR004358">
    <property type="entry name" value="Sig_transdc_His_kin-like_C"/>
</dbReference>
<evidence type="ECO:0000259" key="27">
    <source>
        <dbReference type="PROSITE" id="PS50885"/>
    </source>
</evidence>
<dbReference type="PROSITE" id="PS50894">
    <property type="entry name" value="HPT"/>
    <property type="match status" value="1"/>
</dbReference>
<dbReference type="CDD" id="cd00082">
    <property type="entry name" value="HisKA"/>
    <property type="match status" value="1"/>
</dbReference>
<accession>A0A1P8KDI9</accession>
<keyword evidence="6" id="KW-0808">Transferase</keyword>
<dbReference type="SMART" id="SM00387">
    <property type="entry name" value="HATPase_c"/>
    <property type="match status" value="1"/>
</dbReference>
<dbReference type="Pfam" id="PF00989">
    <property type="entry name" value="PAS"/>
    <property type="match status" value="1"/>
</dbReference>
<dbReference type="EC" id="2.7.13.3" evidence="3"/>
<organism evidence="29 30">
    <name type="scientific">Rhodoferax saidenbachensis</name>
    <dbReference type="NCBI Taxonomy" id="1484693"/>
    <lineage>
        <taxon>Bacteria</taxon>
        <taxon>Pseudomonadati</taxon>
        <taxon>Pseudomonadota</taxon>
        <taxon>Betaproteobacteria</taxon>
        <taxon>Burkholderiales</taxon>
        <taxon>Comamonadaceae</taxon>
        <taxon>Rhodoferax</taxon>
    </lineage>
</organism>
<dbReference type="GO" id="GO:0005886">
    <property type="term" value="C:plasma membrane"/>
    <property type="evidence" value="ECO:0007669"/>
    <property type="project" value="UniProtKB-SubCell"/>
</dbReference>
<evidence type="ECO:0000256" key="6">
    <source>
        <dbReference type="ARBA" id="ARBA00022679"/>
    </source>
</evidence>
<dbReference type="InterPro" id="IPR036097">
    <property type="entry name" value="HisK_dim/P_sf"/>
</dbReference>
<evidence type="ECO:0000256" key="15">
    <source>
        <dbReference type="ARBA" id="ARBA00023136"/>
    </source>
</evidence>
<dbReference type="InterPro" id="IPR005467">
    <property type="entry name" value="His_kinase_dom"/>
</dbReference>
<dbReference type="InterPro" id="IPR003594">
    <property type="entry name" value="HATPase_dom"/>
</dbReference>
<dbReference type="eggNOG" id="COG5002">
    <property type="taxonomic scope" value="Bacteria"/>
</dbReference>
<keyword evidence="11" id="KW-0067">ATP-binding</keyword>
<dbReference type="SUPFAM" id="SSF158472">
    <property type="entry name" value="HAMP domain-like"/>
    <property type="match status" value="1"/>
</dbReference>
<dbReference type="InterPro" id="IPR003661">
    <property type="entry name" value="HisK_dim/P_dom"/>
</dbReference>
<dbReference type="FunFam" id="3.30.565.10:FF:000010">
    <property type="entry name" value="Sensor histidine kinase RcsC"/>
    <property type="match status" value="1"/>
</dbReference>
<comment type="function">
    <text evidence="16">Member of the two-component regulatory system BvgS/BvgA. Phosphorylates BvgA via a four-step phosphorelay in response to environmental signals.</text>
</comment>
<dbReference type="PRINTS" id="PR00344">
    <property type="entry name" value="BCTRLSENSOR"/>
</dbReference>
<dbReference type="Gene3D" id="3.30.565.10">
    <property type="entry name" value="Histidine kinase-like ATPase, C-terminal domain"/>
    <property type="match status" value="1"/>
</dbReference>
<dbReference type="Gene3D" id="3.30.450.20">
    <property type="entry name" value="PAS domain"/>
    <property type="match status" value="1"/>
</dbReference>
<keyword evidence="8" id="KW-0732">Signal</keyword>
<feature type="domain" description="HAMP" evidence="27">
    <location>
        <begin position="218"/>
        <end position="270"/>
    </location>
</feature>
<dbReference type="InterPro" id="IPR008207">
    <property type="entry name" value="Sig_transdc_His_kin_Hpt_dom"/>
</dbReference>
<dbReference type="CDD" id="cd17546">
    <property type="entry name" value="REC_hyHK_CKI1_RcsC-like"/>
    <property type="match status" value="2"/>
</dbReference>
<dbReference type="Pfam" id="PF00512">
    <property type="entry name" value="HisKA"/>
    <property type="match status" value="1"/>
</dbReference>
<dbReference type="CDD" id="cd00130">
    <property type="entry name" value="PAS"/>
    <property type="match status" value="1"/>
</dbReference>
<feature type="domain" description="Histidine kinase" evidence="24">
    <location>
        <begin position="425"/>
        <end position="646"/>
    </location>
</feature>
<evidence type="ECO:0000256" key="4">
    <source>
        <dbReference type="ARBA" id="ARBA00022475"/>
    </source>
</evidence>
<feature type="domain" description="HPt" evidence="28">
    <location>
        <begin position="974"/>
        <end position="1067"/>
    </location>
</feature>
<dbReference type="RefSeq" id="WP_051391883.1">
    <property type="nucleotide sequence ID" value="NZ_CP019239.1"/>
</dbReference>
<keyword evidence="7 23" id="KW-0812">Transmembrane</keyword>
<dbReference type="SUPFAM" id="SSF55874">
    <property type="entry name" value="ATPase domain of HSP90 chaperone/DNA topoisomerase II/histidine kinase"/>
    <property type="match status" value="1"/>
</dbReference>
<dbReference type="SMART" id="SM00073">
    <property type="entry name" value="HPT"/>
    <property type="match status" value="1"/>
</dbReference>
<evidence type="ECO:0000256" key="1">
    <source>
        <dbReference type="ARBA" id="ARBA00000085"/>
    </source>
</evidence>
<evidence type="ECO:0000256" key="12">
    <source>
        <dbReference type="ARBA" id="ARBA00022989"/>
    </source>
</evidence>
<evidence type="ECO:0000256" key="14">
    <source>
        <dbReference type="ARBA" id="ARBA00023026"/>
    </source>
</evidence>
<keyword evidence="12 23" id="KW-1133">Transmembrane helix</keyword>
<dbReference type="EMBL" id="CP019239">
    <property type="protein sequence ID" value="APW44110.1"/>
    <property type="molecule type" value="Genomic_DNA"/>
</dbReference>
<keyword evidence="9" id="KW-0547">Nucleotide-binding</keyword>
<dbReference type="InterPro" id="IPR035965">
    <property type="entry name" value="PAS-like_dom_sf"/>
</dbReference>
<keyword evidence="30" id="KW-1185">Reference proteome</keyword>
<evidence type="ECO:0000256" key="3">
    <source>
        <dbReference type="ARBA" id="ARBA00012438"/>
    </source>
</evidence>
<dbReference type="PROSITE" id="PS50110">
    <property type="entry name" value="RESPONSE_REGULATORY"/>
    <property type="match status" value="2"/>
</dbReference>
<keyword evidence="14" id="KW-0843">Virulence</keyword>
<dbReference type="PANTHER" id="PTHR45339">
    <property type="entry name" value="HYBRID SIGNAL TRANSDUCTION HISTIDINE KINASE J"/>
    <property type="match status" value="1"/>
</dbReference>
<feature type="domain" description="Response regulatory" evidence="25">
    <location>
        <begin position="665"/>
        <end position="787"/>
    </location>
</feature>
<dbReference type="SUPFAM" id="SSF52172">
    <property type="entry name" value="CheY-like"/>
    <property type="match status" value="2"/>
</dbReference>
<feature type="transmembrane region" description="Helical" evidence="23">
    <location>
        <begin position="15"/>
        <end position="32"/>
    </location>
</feature>
<dbReference type="CDD" id="cd16922">
    <property type="entry name" value="HATPase_EvgS-ArcB-TorS-like"/>
    <property type="match status" value="1"/>
</dbReference>
<dbReference type="eggNOG" id="COG0642">
    <property type="taxonomic scope" value="Bacteria"/>
</dbReference>
<comment type="subunit">
    <text evidence="17">At low DSF concentrations, interacts with RpfF.</text>
</comment>
<evidence type="ECO:0000256" key="9">
    <source>
        <dbReference type="ARBA" id="ARBA00022741"/>
    </source>
</evidence>
<dbReference type="CDD" id="cd06225">
    <property type="entry name" value="HAMP"/>
    <property type="match status" value="1"/>
</dbReference>
<evidence type="ECO:0000259" key="28">
    <source>
        <dbReference type="PROSITE" id="PS50894"/>
    </source>
</evidence>
<feature type="modified residue" description="4-aspartylphosphate" evidence="21">
    <location>
        <position position="863"/>
    </location>
</feature>
<dbReference type="InterPro" id="IPR003660">
    <property type="entry name" value="HAMP_dom"/>
</dbReference>
<dbReference type="SUPFAM" id="SSF55785">
    <property type="entry name" value="PYP-like sensor domain (PAS domain)"/>
    <property type="match status" value="1"/>
</dbReference>
<keyword evidence="13" id="KW-0902">Two-component regulatory system</keyword>
<dbReference type="SUPFAM" id="SSF47226">
    <property type="entry name" value="Histidine-containing phosphotransfer domain, HPT domain"/>
    <property type="match status" value="1"/>
</dbReference>
<dbReference type="Gene3D" id="1.10.287.130">
    <property type="match status" value="1"/>
</dbReference>
<evidence type="ECO:0000256" key="7">
    <source>
        <dbReference type="ARBA" id="ARBA00022692"/>
    </source>
</evidence>
<dbReference type="Gene3D" id="1.20.120.160">
    <property type="entry name" value="HPT domain"/>
    <property type="match status" value="1"/>
</dbReference>
<evidence type="ECO:0000256" key="21">
    <source>
        <dbReference type="PROSITE-ProRule" id="PRU00169"/>
    </source>
</evidence>
<dbReference type="SMART" id="SM00304">
    <property type="entry name" value="HAMP"/>
    <property type="match status" value="1"/>
</dbReference>
<keyword evidence="10 29" id="KW-0418">Kinase</keyword>
<dbReference type="PROSITE" id="PS50885">
    <property type="entry name" value="HAMP"/>
    <property type="match status" value="1"/>
</dbReference>
<dbReference type="NCBIfam" id="TIGR00229">
    <property type="entry name" value="sensory_box"/>
    <property type="match status" value="1"/>
</dbReference>
<dbReference type="InterPro" id="IPR001789">
    <property type="entry name" value="Sig_transdc_resp-reg_receiver"/>
</dbReference>
<dbReference type="GO" id="GO:0000155">
    <property type="term" value="F:phosphorelay sensor kinase activity"/>
    <property type="evidence" value="ECO:0007669"/>
    <property type="project" value="InterPro"/>
</dbReference>
<dbReference type="Gene3D" id="6.10.340.10">
    <property type="match status" value="1"/>
</dbReference>
<keyword evidence="15 23" id="KW-0472">Membrane</keyword>
<dbReference type="CDD" id="cd00088">
    <property type="entry name" value="HPT"/>
    <property type="match status" value="1"/>
</dbReference>
<keyword evidence="4" id="KW-1003">Cell membrane</keyword>
<evidence type="ECO:0000256" key="11">
    <source>
        <dbReference type="ARBA" id="ARBA00022840"/>
    </source>
</evidence>
<comment type="catalytic activity">
    <reaction evidence="1">
        <text>ATP + protein L-histidine = ADP + protein N-phospho-L-histidine.</text>
        <dbReference type="EC" id="2.7.13.3"/>
    </reaction>
</comment>
<dbReference type="Pfam" id="PF00072">
    <property type="entry name" value="Response_reg"/>
    <property type="match status" value="2"/>
</dbReference>
<evidence type="ECO:0000313" key="29">
    <source>
        <dbReference type="EMBL" id="APW44110.1"/>
    </source>
</evidence>
<evidence type="ECO:0000256" key="20">
    <source>
        <dbReference type="PROSITE-ProRule" id="PRU00110"/>
    </source>
</evidence>
<evidence type="ECO:0000259" key="24">
    <source>
        <dbReference type="PROSITE" id="PS50109"/>
    </source>
</evidence>
<dbReference type="AlphaFoldDB" id="A0A1P8KDI9"/>
<evidence type="ECO:0000256" key="13">
    <source>
        <dbReference type="ARBA" id="ARBA00023012"/>
    </source>
</evidence>
<dbReference type="SMART" id="SM00091">
    <property type="entry name" value="PAS"/>
    <property type="match status" value="1"/>
</dbReference>
<dbReference type="Proteomes" id="UP000186110">
    <property type="component" value="Chromosome"/>
</dbReference>
<feature type="transmembrane region" description="Helical" evidence="23">
    <location>
        <begin position="197"/>
        <end position="216"/>
    </location>
</feature>
<dbReference type="Pfam" id="PF01627">
    <property type="entry name" value="Hpt"/>
    <property type="match status" value="1"/>
</dbReference>
<reference evidence="29 30" key="1">
    <citation type="submission" date="2017-01" db="EMBL/GenBank/DDBJ databases">
        <authorList>
            <person name="Mah S.A."/>
            <person name="Swanson W.J."/>
            <person name="Moy G.W."/>
            <person name="Vacquier V.D."/>
        </authorList>
    </citation>
    <scope>NUCLEOTIDE SEQUENCE [LARGE SCALE GENOMIC DNA]</scope>
    <source>
        <strain evidence="29 30">DSM 22694</strain>
    </source>
</reference>
<dbReference type="SMART" id="SM00388">
    <property type="entry name" value="HisKA"/>
    <property type="match status" value="1"/>
</dbReference>
<dbReference type="InterPro" id="IPR036641">
    <property type="entry name" value="HPT_dom_sf"/>
</dbReference>
<protein>
    <recommendedName>
        <fullName evidence="18">Sensory/regulatory protein RpfC</fullName>
        <ecNumber evidence="3">2.7.13.3</ecNumber>
    </recommendedName>
    <alternativeName>
        <fullName evidence="19">Virulence sensor protein BvgS</fullName>
    </alternativeName>
</protein>
<dbReference type="PROSITE" id="PS50109">
    <property type="entry name" value="HIS_KIN"/>
    <property type="match status" value="1"/>
</dbReference>
<sequence length="1172" mass="128419">MTTDLLRRFKVGHRLRLLIIIFSLGLLAYGFWSFRTLNQLKVGGPIFQRIESSQILVSDVLPPPAYIIESYLVCLQLTTAVDGMKQGVLIDRLKKLEQDYQQRHEFWLKANLEDALADALLKQAYAPALAFYGLASKEFLPALYLNDRPRMERALAQMTRHYENHRAAIDKVVVMAKERAALDEEKARAQIDHATKLQLAILFGTLAAAIAVSALIRRSILSPLRQAVHIARSVAAGDFQIQDTEPYADEAGQLLAALREMSDGLHTSMVALECEEINSRQAKEMLERLIDTASVMVVGVDSHGCVSIFNTAAEEGTGYQRSEVMGKKWAQLPLLPVPAVWQMRTFSDIAADVPQSQTQDILTKAGERRMIAWRNSVQSATQDSRVALISFGLDATERIRAEEAMLEAKRLAEAANQSKSDFLANMSHEIRTPMNAVLGMTGLALRTELTPKQRNYLEKANTAAQGLLGIINDVLDFSKIEAGKLHFEQRNFSLEHALEHLAAVSVLKAQDKGLELLFDVAPEVPTELVGDELRLGQVLLNLMNNAIKFTHQGEIRLRVKCLEKSAQSAMLRFEVQDTGIGISPEQIAKLFTAFVQADSSTTRQYGGTGLGLTITRRLVEMMEGKVWVESEVGVGSRFFFTARLGLQAQQKDNTPAENPALRKLRVLVVDDNGSAREILSGIIDSLHLQVHSVADGASAIAELQSAQQLGHPYHLVLMDWQMPGMDGVETIRRIRSNEGISETLATVMVTAYSRDDLIEKASDVRIDGILEKPVNPSAVLNTISLALGHTRQIASPPLRRATYEAMAAQLRGAHVLLVEDNEVNQELATEILTEAGLTVDLASDGAQAVDKVAKNAYDAVLMDWQMPVMDGFEATRRIRSDPRFADLPILAMTANAMAGDREKCLAVGMNDHISKPIVVELLLETLLRWMRPGRVNATQTTPSVAAAPTAANAQPLPDLPGVDVRGALQRLRGNQAQYRRLLDRFTQGHAHTVQDIRSAMNRDDFDSAHRLAHTLKGLAANIGADSLVQAAQALENALKQGASSNAYALVGSLVQPLELLHRAIAALPSMETPPPHGTDLAQPLTAQDRAALQAQLRTMAELLGQDDSAAAKLVAPLTALLQGRVTASALNRWADLVRQYEFEGALEALQVLEGELDKHDGDTPLEKGPAAP</sequence>
<proteinExistence type="predicted"/>
<dbReference type="STRING" id="1484693.RS694_17280"/>
<name>A0A1P8KDI9_9BURK</name>
<dbReference type="FunFam" id="1.10.287.130:FF:000002">
    <property type="entry name" value="Two-component osmosensing histidine kinase"/>
    <property type="match status" value="1"/>
</dbReference>
<gene>
    <name evidence="29" type="ORF">RS694_17280</name>
</gene>
<evidence type="ECO:0000259" key="25">
    <source>
        <dbReference type="PROSITE" id="PS50110"/>
    </source>
</evidence>
<evidence type="ECO:0000256" key="2">
    <source>
        <dbReference type="ARBA" id="ARBA00004651"/>
    </source>
</evidence>
<dbReference type="SUPFAM" id="SSF47384">
    <property type="entry name" value="Homodimeric domain of signal transducing histidine kinase"/>
    <property type="match status" value="1"/>
</dbReference>